<sequence length="556" mass="62536">MILEFVENDPLIWPTIEKNGVTRQRKYSELTHAEAIQADCDVKETNIILQDPRITEGQATQIVITHNAAYQANDLDAYDSDCDEFNTAKVALMANLSHYGSDVLAEINLDNKSVNDTLTAELERYKEQVKVLKEGQNVKNSLNSLDHSPSCTPTRVEVPKELPKSQEKYTIITKLKERIKTLSGNVNEDKVKKDIGDIETINIEFDHRVSKLIAKNEHLKQIYKKLYDSIKPIRVRSKKQCDTLINQVNQKYVEISDLNANLQKQGLIIAALKDELRKLKGKALVDNAVTMLTITPEMLKFDVKPLAPRLLNNKTAHSDYLRLTQEQAAIFREVVEQRKSRNPPNNSLGHALPMTPKNKDKRVRFNVPVTSLGNTNTKIASSSNPISNKPALSSTGVKPSTSASGSQPSGNKKDKIQRPPSSTQKNKVEAHPRTVQSSLKNKNYVVELQHSKINVNSKLIYVKCDGCTLFDNHDLCVLNVINDVNARSKPKSVKKNSKRNVWKPTGKVFNKTGYTWRPTGQTFTIVENAYPLTRITTPTKVPPRKPTVIELIHLSL</sequence>
<name>A0A699HWP4_TANCI</name>
<organism evidence="2">
    <name type="scientific">Tanacetum cinerariifolium</name>
    <name type="common">Dalmatian daisy</name>
    <name type="synonym">Chrysanthemum cinerariifolium</name>
    <dbReference type="NCBI Taxonomy" id="118510"/>
    <lineage>
        <taxon>Eukaryota</taxon>
        <taxon>Viridiplantae</taxon>
        <taxon>Streptophyta</taxon>
        <taxon>Embryophyta</taxon>
        <taxon>Tracheophyta</taxon>
        <taxon>Spermatophyta</taxon>
        <taxon>Magnoliopsida</taxon>
        <taxon>eudicotyledons</taxon>
        <taxon>Gunneridae</taxon>
        <taxon>Pentapetalae</taxon>
        <taxon>asterids</taxon>
        <taxon>campanulids</taxon>
        <taxon>Asterales</taxon>
        <taxon>Asteraceae</taxon>
        <taxon>Asteroideae</taxon>
        <taxon>Anthemideae</taxon>
        <taxon>Anthemidinae</taxon>
        <taxon>Tanacetum</taxon>
    </lineage>
</organism>
<reference evidence="2" key="1">
    <citation type="journal article" date="2019" name="Sci. Rep.">
        <title>Draft genome of Tanacetum cinerariifolium, the natural source of mosquito coil.</title>
        <authorList>
            <person name="Yamashiro T."/>
            <person name="Shiraishi A."/>
            <person name="Satake H."/>
            <person name="Nakayama K."/>
        </authorList>
    </citation>
    <scope>NUCLEOTIDE SEQUENCE</scope>
</reference>
<feature type="region of interest" description="Disordered" evidence="1">
    <location>
        <begin position="336"/>
        <end position="436"/>
    </location>
</feature>
<dbReference type="EMBL" id="BKCJ010203321">
    <property type="protein sequence ID" value="GEY72066.1"/>
    <property type="molecule type" value="Genomic_DNA"/>
</dbReference>
<gene>
    <name evidence="2" type="ORF">Tci_444040</name>
</gene>
<feature type="compositionally biased region" description="Polar residues" evidence="1">
    <location>
        <begin position="368"/>
        <end position="410"/>
    </location>
</feature>
<dbReference type="AlphaFoldDB" id="A0A699HWP4"/>
<evidence type="ECO:0008006" key="3">
    <source>
        <dbReference type="Google" id="ProtNLM"/>
    </source>
</evidence>
<protein>
    <recommendedName>
        <fullName evidence="3">Integrase, catalytic region, zinc finger, CCHC-type, peptidase aspartic, catalytic</fullName>
    </recommendedName>
</protein>
<proteinExistence type="predicted"/>
<comment type="caution">
    <text evidence="2">The sequence shown here is derived from an EMBL/GenBank/DDBJ whole genome shotgun (WGS) entry which is preliminary data.</text>
</comment>
<evidence type="ECO:0000313" key="2">
    <source>
        <dbReference type="EMBL" id="GEY72066.1"/>
    </source>
</evidence>
<evidence type="ECO:0000256" key="1">
    <source>
        <dbReference type="SAM" id="MobiDB-lite"/>
    </source>
</evidence>
<accession>A0A699HWP4</accession>